<dbReference type="PROSITE" id="PS00086">
    <property type="entry name" value="CYTOCHROME_P450"/>
    <property type="match status" value="1"/>
</dbReference>
<evidence type="ECO:0000313" key="13">
    <source>
        <dbReference type="EMBL" id="KAF2298910.1"/>
    </source>
</evidence>
<keyword evidence="3 11" id="KW-0349">Heme</keyword>
<dbReference type="InterPro" id="IPR036396">
    <property type="entry name" value="Cyt_P450_sf"/>
</dbReference>
<evidence type="ECO:0000256" key="1">
    <source>
        <dbReference type="ARBA" id="ARBA00004167"/>
    </source>
</evidence>
<evidence type="ECO:0000313" key="14">
    <source>
        <dbReference type="Proteomes" id="UP000467840"/>
    </source>
</evidence>
<proteinExistence type="inferred from homology"/>
<dbReference type="InterPro" id="IPR017972">
    <property type="entry name" value="Cyt_P450_CS"/>
</dbReference>
<dbReference type="GO" id="GO:0020037">
    <property type="term" value="F:heme binding"/>
    <property type="evidence" value="ECO:0007669"/>
    <property type="project" value="InterPro"/>
</dbReference>
<comment type="caution">
    <text evidence="13">The sequence shown here is derived from an EMBL/GenBank/DDBJ whole genome shotgun (WGS) entry which is preliminary data.</text>
</comment>
<dbReference type="PANTHER" id="PTHR24282">
    <property type="entry name" value="CYTOCHROME P450 FAMILY MEMBER"/>
    <property type="match status" value="1"/>
</dbReference>
<evidence type="ECO:0000256" key="5">
    <source>
        <dbReference type="ARBA" id="ARBA00022723"/>
    </source>
</evidence>
<dbReference type="InterPro" id="IPR050665">
    <property type="entry name" value="Cytochrome_P450_Monooxygen"/>
</dbReference>
<comment type="similarity">
    <text evidence="2 12">Belongs to the cytochrome P450 family.</text>
</comment>
<evidence type="ECO:0000256" key="3">
    <source>
        <dbReference type="ARBA" id="ARBA00022617"/>
    </source>
</evidence>
<dbReference type="GO" id="GO:0005506">
    <property type="term" value="F:iron ion binding"/>
    <property type="evidence" value="ECO:0007669"/>
    <property type="project" value="InterPro"/>
</dbReference>
<dbReference type="SUPFAM" id="SSF48264">
    <property type="entry name" value="Cytochrome P450"/>
    <property type="match status" value="1"/>
</dbReference>
<dbReference type="GO" id="GO:0016705">
    <property type="term" value="F:oxidoreductase activity, acting on paired donors, with incorporation or reduction of molecular oxygen"/>
    <property type="evidence" value="ECO:0007669"/>
    <property type="project" value="InterPro"/>
</dbReference>
<evidence type="ECO:0008006" key="15">
    <source>
        <dbReference type="Google" id="ProtNLM"/>
    </source>
</evidence>
<name>A0A6A6LBU0_HEVBR</name>
<dbReference type="Proteomes" id="UP000467840">
    <property type="component" value="Chromosome 1"/>
</dbReference>
<keyword evidence="14" id="KW-1185">Reference proteome</keyword>
<dbReference type="InterPro" id="IPR002401">
    <property type="entry name" value="Cyt_P450_E_grp-I"/>
</dbReference>
<dbReference type="EMBL" id="JAAGAX010000011">
    <property type="protein sequence ID" value="KAF2298910.1"/>
    <property type="molecule type" value="Genomic_DNA"/>
</dbReference>
<sequence>MRKLANHAFHGENLKGMIPAMIDSVEAMLGRWKQNEMKEIEAFQEFKVLTSEIISRTAFGSSYLEGKNLFDMLTKMAVIVARNNFKVRIPGIKIFLKNQDDIESDKLERGMRDSIIKMITAREEEVLMGKLDNYGTDFLGLLPKAHHETVLAKKITIDDLIDEYEHDNLRILTAISSCFNITREVQKEARLGKLIVPAKTEVSPSTQTLHHNPQIWGEDVHFFKTERFAQGIAKATKNDVDAFLPFGSGSRNCAGMNFALTEIKIAFSMILQHYRFTLSPTYLHSPVHILTICPQYGLQIMLQELQITDPGNNLLYNGAVRCLCSDG</sequence>
<keyword evidence="7 12" id="KW-0560">Oxidoreductase</keyword>
<protein>
    <recommendedName>
        <fullName evidence="15">Cytochrome P450</fullName>
    </recommendedName>
</protein>
<accession>A0A6A6LBU0</accession>
<dbReference type="InterPro" id="IPR001128">
    <property type="entry name" value="Cyt_P450"/>
</dbReference>
<evidence type="ECO:0000256" key="11">
    <source>
        <dbReference type="PIRSR" id="PIRSR602401-1"/>
    </source>
</evidence>
<keyword evidence="9 12" id="KW-0503">Monooxygenase</keyword>
<dbReference type="Gene3D" id="1.10.630.10">
    <property type="entry name" value="Cytochrome P450"/>
    <property type="match status" value="2"/>
</dbReference>
<dbReference type="AlphaFoldDB" id="A0A6A6LBU0"/>
<dbReference type="GO" id="GO:0016020">
    <property type="term" value="C:membrane"/>
    <property type="evidence" value="ECO:0007669"/>
    <property type="project" value="UniProtKB-SubCell"/>
</dbReference>
<evidence type="ECO:0000256" key="6">
    <source>
        <dbReference type="ARBA" id="ARBA00022989"/>
    </source>
</evidence>
<dbReference type="Pfam" id="PF00067">
    <property type="entry name" value="p450"/>
    <property type="match status" value="2"/>
</dbReference>
<dbReference type="PRINTS" id="PR00463">
    <property type="entry name" value="EP450I"/>
</dbReference>
<evidence type="ECO:0000256" key="10">
    <source>
        <dbReference type="ARBA" id="ARBA00023136"/>
    </source>
</evidence>
<evidence type="ECO:0000256" key="12">
    <source>
        <dbReference type="RuleBase" id="RU000461"/>
    </source>
</evidence>
<evidence type="ECO:0000256" key="7">
    <source>
        <dbReference type="ARBA" id="ARBA00023002"/>
    </source>
</evidence>
<keyword evidence="6" id="KW-1133">Transmembrane helix</keyword>
<keyword evidence="8 11" id="KW-0408">Iron</keyword>
<feature type="binding site" description="axial binding residue" evidence="11">
    <location>
        <position position="253"/>
    </location>
    <ligand>
        <name>heme</name>
        <dbReference type="ChEBI" id="CHEBI:30413"/>
    </ligand>
    <ligandPart>
        <name>Fe</name>
        <dbReference type="ChEBI" id="CHEBI:18248"/>
    </ligandPart>
</feature>
<organism evidence="13 14">
    <name type="scientific">Hevea brasiliensis</name>
    <name type="common">Para rubber tree</name>
    <name type="synonym">Siphonia brasiliensis</name>
    <dbReference type="NCBI Taxonomy" id="3981"/>
    <lineage>
        <taxon>Eukaryota</taxon>
        <taxon>Viridiplantae</taxon>
        <taxon>Streptophyta</taxon>
        <taxon>Embryophyta</taxon>
        <taxon>Tracheophyta</taxon>
        <taxon>Spermatophyta</taxon>
        <taxon>Magnoliopsida</taxon>
        <taxon>eudicotyledons</taxon>
        <taxon>Gunneridae</taxon>
        <taxon>Pentapetalae</taxon>
        <taxon>rosids</taxon>
        <taxon>fabids</taxon>
        <taxon>Malpighiales</taxon>
        <taxon>Euphorbiaceae</taxon>
        <taxon>Crotonoideae</taxon>
        <taxon>Micrandreae</taxon>
        <taxon>Hevea</taxon>
    </lineage>
</organism>
<comment type="subcellular location">
    <subcellularLocation>
        <location evidence="1">Membrane</location>
        <topology evidence="1">Single-pass membrane protein</topology>
    </subcellularLocation>
</comment>
<evidence type="ECO:0000256" key="4">
    <source>
        <dbReference type="ARBA" id="ARBA00022692"/>
    </source>
</evidence>
<evidence type="ECO:0000256" key="8">
    <source>
        <dbReference type="ARBA" id="ARBA00023004"/>
    </source>
</evidence>
<dbReference type="GO" id="GO:0004497">
    <property type="term" value="F:monooxygenase activity"/>
    <property type="evidence" value="ECO:0007669"/>
    <property type="project" value="UniProtKB-KW"/>
</dbReference>
<dbReference type="PANTHER" id="PTHR24282:SF233">
    <property type="entry name" value="CYTOCHROME P450"/>
    <property type="match status" value="1"/>
</dbReference>
<gene>
    <name evidence="13" type="ORF">GH714_029063</name>
</gene>
<comment type="cofactor">
    <cofactor evidence="11">
        <name>heme</name>
        <dbReference type="ChEBI" id="CHEBI:30413"/>
    </cofactor>
</comment>
<evidence type="ECO:0000256" key="2">
    <source>
        <dbReference type="ARBA" id="ARBA00010617"/>
    </source>
</evidence>
<evidence type="ECO:0000256" key="9">
    <source>
        <dbReference type="ARBA" id="ARBA00023033"/>
    </source>
</evidence>
<keyword evidence="5 11" id="KW-0479">Metal-binding</keyword>
<keyword evidence="4" id="KW-0812">Transmembrane</keyword>
<keyword evidence="10" id="KW-0472">Membrane</keyword>
<reference evidence="13 14" key="1">
    <citation type="journal article" date="2020" name="Mol. Plant">
        <title>The Chromosome-Based Rubber Tree Genome Provides New Insights into Spurge Genome Evolution and Rubber Biosynthesis.</title>
        <authorList>
            <person name="Liu J."/>
            <person name="Shi C."/>
            <person name="Shi C.C."/>
            <person name="Li W."/>
            <person name="Zhang Q.J."/>
            <person name="Zhang Y."/>
            <person name="Li K."/>
            <person name="Lu H.F."/>
            <person name="Shi C."/>
            <person name="Zhu S.T."/>
            <person name="Xiao Z.Y."/>
            <person name="Nan H."/>
            <person name="Yue Y."/>
            <person name="Zhu X.G."/>
            <person name="Wu Y."/>
            <person name="Hong X.N."/>
            <person name="Fan G.Y."/>
            <person name="Tong Y."/>
            <person name="Zhang D."/>
            <person name="Mao C.L."/>
            <person name="Liu Y.L."/>
            <person name="Hao S.J."/>
            <person name="Liu W.Q."/>
            <person name="Lv M.Q."/>
            <person name="Zhang H.B."/>
            <person name="Liu Y."/>
            <person name="Hu-Tang G.R."/>
            <person name="Wang J.P."/>
            <person name="Wang J.H."/>
            <person name="Sun Y.H."/>
            <person name="Ni S.B."/>
            <person name="Chen W.B."/>
            <person name="Zhang X.C."/>
            <person name="Jiao Y.N."/>
            <person name="Eichler E.E."/>
            <person name="Li G.H."/>
            <person name="Liu X."/>
            <person name="Gao L.Z."/>
        </authorList>
    </citation>
    <scope>NUCLEOTIDE SEQUENCE [LARGE SCALE GENOMIC DNA]</scope>
    <source>
        <strain evidence="14">cv. GT1</strain>
        <tissue evidence="13">Leaf</tissue>
    </source>
</reference>